<keyword evidence="2" id="KW-0614">Plasmid</keyword>
<dbReference type="InterPro" id="IPR039554">
    <property type="entry name" value="HigA2-like_HTH"/>
</dbReference>
<dbReference type="InterPro" id="IPR010982">
    <property type="entry name" value="Lambda_DNA-bd_dom_sf"/>
</dbReference>
<evidence type="ECO:0000259" key="1">
    <source>
        <dbReference type="Pfam" id="PF13744"/>
    </source>
</evidence>
<accession>A0A068Z4N7</accession>
<evidence type="ECO:0000313" key="2">
    <source>
        <dbReference type="EMBL" id="QLH64550.1"/>
    </source>
</evidence>
<proteinExistence type="predicted"/>
<dbReference type="SUPFAM" id="SSF47413">
    <property type="entry name" value="lambda repressor-like DNA-binding domains"/>
    <property type="match status" value="1"/>
</dbReference>
<organism evidence="2 3">
    <name type="scientific">Serratia symbiotica</name>
    <dbReference type="NCBI Taxonomy" id="138074"/>
    <lineage>
        <taxon>Bacteria</taxon>
        <taxon>Pseudomonadati</taxon>
        <taxon>Pseudomonadota</taxon>
        <taxon>Gammaproteobacteria</taxon>
        <taxon>Enterobacterales</taxon>
        <taxon>Yersiniaceae</taxon>
        <taxon>Serratia</taxon>
    </lineage>
</organism>
<reference evidence="2 3" key="1">
    <citation type="journal article" date="2014" name="Genome Announc.">
        <title>Whole-Genome Sequence of Serratia symbiotica Strain CWBI-2.3T, a Free-Living Symbiont of the Black Bean Aphid Aphis fabae.</title>
        <authorList>
            <person name="Foray V."/>
            <person name="Grigorescu A.S."/>
            <person name="Sabri A."/>
            <person name="Haubruge E."/>
            <person name="Lognay G."/>
            <person name="Francis F."/>
            <person name="Fauconnier M.L."/>
            <person name="Hance T."/>
            <person name="Thonart P."/>
        </authorList>
    </citation>
    <scope>NUCLEOTIDE SEQUENCE [LARGE SCALE GENOMIC DNA]</scope>
    <source>
        <strain evidence="2">CWBI-2.3</strain>
        <plasmid evidence="2 3">pSsAf2.3-2</plasmid>
    </source>
</reference>
<dbReference type="Proteomes" id="UP000042738">
    <property type="component" value="Plasmid pSsAf2.3-2"/>
</dbReference>
<gene>
    <name evidence="2" type="ORF">SYMBAF_17175</name>
</gene>
<protein>
    <submittedName>
        <fullName evidence="2">XRE family transcriptional regulator</fullName>
    </submittedName>
</protein>
<dbReference type="Gene3D" id="1.10.260.40">
    <property type="entry name" value="lambda repressor-like DNA-binding domains"/>
    <property type="match status" value="1"/>
</dbReference>
<dbReference type="STRING" id="138074.SYMBAF_190114"/>
<dbReference type="RefSeq" id="WP_040264788.1">
    <property type="nucleotide sequence ID" value="NZ_CP050857.1"/>
</dbReference>
<sequence length="96" mass="10296">MKIQKFDSVWDAISSTPEEAENMKVRSQLVMALNGLIGKRGLDTRQAAALLGVSQPRVSELASGKIQLFSVDKLINMLAHAGMQIGTIEISEAVAA</sequence>
<dbReference type="GeneID" id="93738207"/>
<dbReference type="Pfam" id="PF13744">
    <property type="entry name" value="HTH_37"/>
    <property type="match status" value="1"/>
</dbReference>
<name>A0A068Z4N7_9GAMM</name>
<dbReference type="GO" id="GO:0003677">
    <property type="term" value="F:DNA binding"/>
    <property type="evidence" value="ECO:0007669"/>
    <property type="project" value="InterPro"/>
</dbReference>
<evidence type="ECO:0000313" key="3">
    <source>
        <dbReference type="Proteomes" id="UP000042738"/>
    </source>
</evidence>
<dbReference type="EMBL" id="CP050857">
    <property type="protein sequence ID" value="QLH64550.1"/>
    <property type="molecule type" value="Genomic_DNA"/>
</dbReference>
<dbReference type="AlphaFoldDB" id="A0A068Z4N7"/>
<feature type="domain" description="HigA2-like helix-turn-helix" evidence="1">
    <location>
        <begin position="18"/>
        <end position="85"/>
    </location>
</feature>
<geneLocation type="plasmid" evidence="2 3">
    <name>pSsAf2.3-2</name>
</geneLocation>